<keyword evidence="2" id="KW-1185">Reference proteome</keyword>
<protein>
    <submittedName>
        <fullName evidence="1">Uncharacterized protein</fullName>
    </submittedName>
</protein>
<evidence type="ECO:0000313" key="1">
    <source>
        <dbReference type="EMBL" id="RNA22252.1"/>
    </source>
</evidence>
<comment type="caution">
    <text evidence="1">The sequence shown here is derived from an EMBL/GenBank/DDBJ whole genome shotgun (WGS) entry which is preliminary data.</text>
</comment>
<evidence type="ECO:0000313" key="2">
    <source>
        <dbReference type="Proteomes" id="UP000276133"/>
    </source>
</evidence>
<sequence length="61" mass="7283">MSNFRSQPANMTNRFYKKLKFKQNSDKQTDNEMLVLVALDSVVHCLRIIEHLQHQCMNQIF</sequence>
<dbReference type="AlphaFoldDB" id="A0A3M7RFA7"/>
<dbReference type="EMBL" id="REGN01003506">
    <property type="protein sequence ID" value="RNA22252.1"/>
    <property type="molecule type" value="Genomic_DNA"/>
</dbReference>
<gene>
    <name evidence="1" type="ORF">BpHYR1_011429</name>
</gene>
<proteinExistence type="predicted"/>
<name>A0A3M7RFA7_BRAPC</name>
<reference evidence="1 2" key="1">
    <citation type="journal article" date="2018" name="Sci. Rep.">
        <title>Genomic signatures of local adaptation to the degree of environmental predictability in rotifers.</title>
        <authorList>
            <person name="Franch-Gras L."/>
            <person name="Hahn C."/>
            <person name="Garcia-Roger E.M."/>
            <person name="Carmona M.J."/>
            <person name="Serra M."/>
            <person name="Gomez A."/>
        </authorList>
    </citation>
    <scope>NUCLEOTIDE SEQUENCE [LARGE SCALE GENOMIC DNA]</scope>
    <source>
        <strain evidence="1">HYR1</strain>
    </source>
</reference>
<dbReference type="Proteomes" id="UP000276133">
    <property type="component" value="Unassembled WGS sequence"/>
</dbReference>
<accession>A0A3M7RFA7</accession>
<organism evidence="1 2">
    <name type="scientific">Brachionus plicatilis</name>
    <name type="common">Marine rotifer</name>
    <name type="synonym">Brachionus muelleri</name>
    <dbReference type="NCBI Taxonomy" id="10195"/>
    <lineage>
        <taxon>Eukaryota</taxon>
        <taxon>Metazoa</taxon>
        <taxon>Spiralia</taxon>
        <taxon>Gnathifera</taxon>
        <taxon>Rotifera</taxon>
        <taxon>Eurotatoria</taxon>
        <taxon>Monogononta</taxon>
        <taxon>Pseudotrocha</taxon>
        <taxon>Ploima</taxon>
        <taxon>Brachionidae</taxon>
        <taxon>Brachionus</taxon>
    </lineage>
</organism>